<evidence type="ECO:0000256" key="1">
    <source>
        <dbReference type="ARBA" id="ARBA00005417"/>
    </source>
</evidence>
<evidence type="ECO:0000256" key="4">
    <source>
        <dbReference type="ARBA" id="ARBA00022840"/>
    </source>
</evidence>
<dbReference type="PANTHER" id="PTHR42781">
    <property type="entry name" value="SPERMIDINE/PUTRESCINE IMPORT ATP-BINDING PROTEIN POTA"/>
    <property type="match status" value="1"/>
</dbReference>
<dbReference type="GO" id="GO:0043190">
    <property type="term" value="C:ATP-binding cassette (ABC) transporter complex"/>
    <property type="evidence" value="ECO:0007669"/>
    <property type="project" value="InterPro"/>
</dbReference>
<dbReference type="GO" id="GO:0016887">
    <property type="term" value="F:ATP hydrolysis activity"/>
    <property type="evidence" value="ECO:0007669"/>
    <property type="project" value="InterPro"/>
</dbReference>
<comment type="caution">
    <text evidence="6">The sequence shown here is derived from an EMBL/GenBank/DDBJ whole genome shotgun (WGS) entry which is preliminary data.</text>
</comment>
<evidence type="ECO:0000313" key="6">
    <source>
        <dbReference type="EMBL" id="RKF05822.1"/>
    </source>
</evidence>
<dbReference type="InterPro" id="IPR027417">
    <property type="entry name" value="P-loop_NTPase"/>
</dbReference>
<comment type="similarity">
    <text evidence="1">Belongs to the ABC transporter superfamily.</text>
</comment>
<protein>
    <submittedName>
        <fullName evidence="6">ABC transporter ATP-binding protein</fullName>
    </submittedName>
</protein>
<dbReference type="AlphaFoldDB" id="A0A3A8A6B2"/>
<dbReference type="FunFam" id="3.40.50.300:FF:000425">
    <property type="entry name" value="Probable ABC transporter, ATP-binding subunit"/>
    <property type="match status" value="1"/>
</dbReference>
<dbReference type="Gene3D" id="3.40.50.300">
    <property type="entry name" value="P-loop containing nucleotide triphosphate hydrolases"/>
    <property type="match status" value="1"/>
</dbReference>
<dbReference type="SMART" id="SM00382">
    <property type="entry name" value="AAA"/>
    <property type="match status" value="1"/>
</dbReference>
<dbReference type="InterPro" id="IPR050093">
    <property type="entry name" value="ABC_SmlMolc_Importer"/>
</dbReference>
<reference evidence="6 7" key="1">
    <citation type="journal article" date="2018" name="Int. J. Syst. Bacteriol.">
        <title>Oceaniradius stylonemae gen. nov., sp. nov., isolated from a red alga, Stylonema cornu-cervi.</title>
        <authorList>
            <person name="Jeong S."/>
        </authorList>
    </citation>
    <scope>NUCLEOTIDE SEQUENCE [LARGE SCALE GENOMIC DNA]</scope>
    <source>
        <strain evidence="6 7">StC1</strain>
    </source>
</reference>
<dbReference type="InterPro" id="IPR017871">
    <property type="entry name" value="ABC_transporter-like_CS"/>
</dbReference>
<dbReference type="SUPFAM" id="SSF50331">
    <property type="entry name" value="MOP-like"/>
    <property type="match status" value="1"/>
</dbReference>
<sequence>MSVVLENVHKSFGADRAVAGVDAEIATGEFFCVLGASGCGKSTLLRLIAGLEMADQGRIALGGQTMSGPDRHVPPEDRRTGFVFQSYALWPHLSVRDNVAFPGEAQGLGKAEARRQAMDHLETVSLTGFADRKPAALSGGQRQRVALARCLAGGARTILMDEPLANLDPHLRAVMEEELTRFHRASGVTTVYITHDQREAMAVADRVAVMEKGRFLQVGTPREIYERPANAAVARFIGRGTLVPVTVDGGRATVNGHSVAVDGEPADGPATAFIRPEHVTLGNAGGMEGRVGAALYRGGHWEATVLLPGIEPPVQATSTEPLAAGEPVRVAFDKAWVLPA</sequence>
<evidence type="ECO:0000259" key="5">
    <source>
        <dbReference type="PROSITE" id="PS50893"/>
    </source>
</evidence>
<dbReference type="GO" id="GO:0015697">
    <property type="term" value="P:quaternary ammonium group transport"/>
    <property type="evidence" value="ECO:0007669"/>
    <property type="project" value="UniProtKB-ARBA"/>
</dbReference>
<dbReference type="InterPro" id="IPR008995">
    <property type="entry name" value="Mo/tungstate-bd_C_term_dom"/>
</dbReference>
<dbReference type="InterPro" id="IPR003593">
    <property type="entry name" value="AAA+_ATPase"/>
</dbReference>
<dbReference type="Pfam" id="PF00005">
    <property type="entry name" value="ABC_tran"/>
    <property type="match status" value="1"/>
</dbReference>
<keyword evidence="7" id="KW-1185">Reference proteome</keyword>
<evidence type="ECO:0000256" key="3">
    <source>
        <dbReference type="ARBA" id="ARBA00022741"/>
    </source>
</evidence>
<proteinExistence type="inferred from homology"/>
<dbReference type="Gene3D" id="2.40.50.100">
    <property type="match status" value="1"/>
</dbReference>
<dbReference type="RefSeq" id="WP_109766501.1">
    <property type="nucleotide sequence ID" value="NZ_JASHJQ010000025.1"/>
</dbReference>
<dbReference type="InterPro" id="IPR003439">
    <property type="entry name" value="ABC_transporter-like_ATP-bd"/>
</dbReference>
<dbReference type="OrthoDB" id="9802264at2"/>
<dbReference type="Proteomes" id="UP000246132">
    <property type="component" value="Unassembled WGS sequence"/>
</dbReference>
<dbReference type="EMBL" id="QFWV02000008">
    <property type="protein sequence ID" value="RKF05822.1"/>
    <property type="molecule type" value="Genomic_DNA"/>
</dbReference>
<keyword evidence="2" id="KW-0813">Transport</keyword>
<dbReference type="GO" id="GO:0005524">
    <property type="term" value="F:ATP binding"/>
    <property type="evidence" value="ECO:0007669"/>
    <property type="project" value="UniProtKB-KW"/>
</dbReference>
<dbReference type="PANTHER" id="PTHR42781:SF4">
    <property type="entry name" value="SPERMIDINE_PUTRESCINE IMPORT ATP-BINDING PROTEIN POTA"/>
    <property type="match status" value="1"/>
</dbReference>
<evidence type="ECO:0000313" key="7">
    <source>
        <dbReference type="Proteomes" id="UP000246132"/>
    </source>
</evidence>
<keyword evidence="4 6" id="KW-0067">ATP-binding</keyword>
<dbReference type="PROSITE" id="PS00211">
    <property type="entry name" value="ABC_TRANSPORTER_1"/>
    <property type="match status" value="1"/>
</dbReference>
<dbReference type="InterPro" id="IPR013611">
    <property type="entry name" value="Transp-assoc_OB_typ2"/>
</dbReference>
<organism evidence="6 7">
    <name type="scientific">Oceaniradius stylonematis</name>
    <dbReference type="NCBI Taxonomy" id="2184161"/>
    <lineage>
        <taxon>Bacteria</taxon>
        <taxon>Pseudomonadati</taxon>
        <taxon>Pseudomonadota</taxon>
        <taxon>Alphaproteobacteria</taxon>
        <taxon>Hyphomicrobiales</taxon>
        <taxon>Ahrensiaceae</taxon>
        <taxon>Oceaniradius</taxon>
    </lineage>
</organism>
<evidence type="ECO:0000256" key="2">
    <source>
        <dbReference type="ARBA" id="ARBA00022448"/>
    </source>
</evidence>
<feature type="domain" description="ABC transporter" evidence="5">
    <location>
        <begin position="3"/>
        <end position="237"/>
    </location>
</feature>
<accession>A0A3A8A6B2</accession>
<name>A0A3A8A6B2_9HYPH</name>
<dbReference type="Pfam" id="PF08402">
    <property type="entry name" value="TOBE_2"/>
    <property type="match status" value="1"/>
</dbReference>
<dbReference type="SUPFAM" id="SSF52540">
    <property type="entry name" value="P-loop containing nucleoside triphosphate hydrolases"/>
    <property type="match status" value="1"/>
</dbReference>
<keyword evidence="3" id="KW-0547">Nucleotide-binding</keyword>
<dbReference type="GO" id="GO:0022857">
    <property type="term" value="F:transmembrane transporter activity"/>
    <property type="evidence" value="ECO:0007669"/>
    <property type="project" value="InterPro"/>
</dbReference>
<dbReference type="PROSITE" id="PS50893">
    <property type="entry name" value="ABC_TRANSPORTER_2"/>
    <property type="match status" value="1"/>
</dbReference>
<gene>
    <name evidence="6" type="ORF">DEM25_014665</name>
</gene>